<sequence>MAAPSPVHDAFESAKREFWESLKDKDAYDISDFQTVEDVYNETDRIQREQSKNLRNFRRIQPYLDRILEFSEILDMAVLLKPDMLPLLWLSSDYVDMLDKMLETMAKIGDSLPQFSIYAELCKNGRVQHVLCLFYRDILDFHLNALNFFNAKGWALEPRYRHYTDLLPGWKVFLDILWSRFHDKVSIVLANIERHSMLMHSEVSLANITEAYAARSRSFDECKKRQEFEEQQQLEFYKVSMSPRLYDDDLGVIMEESCQGTGSWLDDDELFCRWLNSSRQKSPVLWLSGIPGAGKTYLAAGIIHRAMQKAPTVFAFLNYRNIATNSKLSIMHSFLFQLILDHQQLRPVLLNAYKSKYRQLQTSVKFVSDLLRDMLLTVGTTYMIIDGLDEIDPIERQGLLKLLQELLCNCPNLKVSVSSRPEADISRLLKRDAKRLAIGNKNAQDIVLYVEREAEKFLGELDIDADTAHEIRELLQEIPWKAEGMFLYARLVIRNLSRYINIKDIREEVRSLPHGLNEAYQRIVARIEKQLGSNERYSAKAILGWMASAQVGVRKEELEHALMIRPGDKKLDRENRVLKDMIELCGPILEVRGETVVFVHYTVKEYFFSRESDFFVREAAAHRRSASICMSYLQFDCFDVNLDDAEIDTFILNGEYVLQGYAISQWLDHITSGLRDKLGSPSCDELCRAFLEFAQVKENPDFSKLESSEPTMASLGPIKRDWPAIYKWLSKLRSYAISRREEFHIGSGEGWSRKDPLLLTESVLRIQHRFDALISSCCDSKHHRANCHCAALQKYYGSRLFKCTKPDCKFFRDGFVSKADRDKHVLYHKRPFRCRIPSCEFSTIGFISQEGLETHTTSCYPKGETKIGMMEVNSPLLTSNDLTGALFDAVRYGELTYVEALLDLVPNAPLGGLMNEALRGPSADMVELLIALGADINCRDEKGKHYLFCGWTTPLIYAVHGGSVEAVRALLNHGVDVNEGSRTGTALERAVIGRSEEMVHLLLEHGADPNLFASLSNLVDGSYDEERTPELLERKLRMMRLLLDRGAKPNRSPGSTILHKVASRDYPIEATRLLLDYGANVNALDATGDTPLHYLGRRETEKAANLMKLLLENGADPTIRCRGKLLGDLVGARNISKWLGMSWDELVESTRHFRPHTTAPE</sequence>
<dbReference type="PROSITE" id="PS50088">
    <property type="entry name" value="ANK_REPEAT"/>
    <property type="match status" value="4"/>
</dbReference>
<dbReference type="Pfam" id="PF24883">
    <property type="entry name" value="NPHP3_N"/>
    <property type="match status" value="1"/>
</dbReference>
<keyword evidence="5" id="KW-1185">Reference proteome</keyword>
<keyword evidence="2" id="KW-0040">ANK repeat</keyword>
<evidence type="ECO:0000313" key="5">
    <source>
        <dbReference type="Proteomes" id="UP000698800"/>
    </source>
</evidence>
<dbReference type="Gene3D" id="3.40.50.300">
    <property type="entry name" value="P-loop containing nucleotide triphosphate hydrolases"/>
    <property type="match status" value="1"/>
</dbReference>
<feature type="repeat" description="ANK" evidence="2">
    <location>
        <begin position="950"/>
        <end position="982"/>
    </location>
</feature>
<dbReference type="InterPro" id="IPR056884">
    <property type="entry name" value="NPHP3-like_N"/>
</dbReference>
<dbReference type="OrthoDB" id="21416at2759"/>
<feature type="repeat" description="ANK" evidence="2">
    <location>
        <begin position="982"/>
        <end position="1014"/>
    </location>
</feature>
<dbReference type="InterPro" id="IPR002110">
    <property type="entry name" value="Ankyrin_rpt"/>
</dbReference>
<reference evidence="4" key="1">
    <citation type="submission" date="2021-03" db="EMBL/GenBank/DDBJ databases">
        <title>Comparative genomics and phylogenomic investigation of the class Geoglossomycetes provide insights into ecological specialization and systematics.</title>
        <authorList>
            <person name="Melie T."/>
            <person name="Pirro S."/>
            <person name="Miller A.N."/>
            <person name="Quandt A."/>
        </authorList>
    </citation>
    <scope>NUCLEOTIDE SEQUENCE</scope>
    <source>
        <strain evidence="4">GBOQ0MN5Z8</strain>
    </source>
</reference>
<comment type="caution">
    <text evidence="4">The sequence shown here is derived from an EMBL/GenBank/DDBJ whole genome shotgun (WGS) entry which is preliminary data.</text>
</comment>
<dbReference type="PROSITE" id="PS50297">
    <property type="entry name" value="ANK_REP_REGION"/>
    <property type="match status" value="3"/>
</dbReference>
<dbReference type="InterPro" id="IPR036770">
    <property type="entry name" value="Ankyrin_rpt-contain_sf"/>
</dbReference>
<dbReference type="Gene3D" id="1.25.40.20">
    <property type="entry name" value="Ankyrin repeat-containing domain"/>
    <property type="match status" value="2"/>
</dbReference>
<accession>A0A9P8I9H4</accession>
<dbReference type="PANTHER" id="PTHR10039">
    <property type="entry name" value="AMELOGENIN"/>
    <property type="match status" value="1"/>
</dbReference>
<dbReference type="SUPFAM" id="SSF48403">
    <property type="entry name" value="Ankyrin repeat"/>
    <property type="match status" value="1"/>
</dbReference>
<proteinExistence type="predicted"/>
<dbReference type="InterPro" id="IPR054471">
    <property type="entry name" value="GPIID_WHD"/>
</dbReference>
<feature type="repeat" description="ANK" evidence="2">
    <location>
        <begin position="1087"/>
        <end position="1122"/>
    </location>
</feature>
<dbReference type="Pfam" id="PF12796">
    <property type="entry name" value="Ank_2"/>
    <property type="match status" value="2"/>
</dbReference>
<dbReference type="InterPro" id="IPR027417">
    <property type="entry name" value="P-loop_NTPase"/>
</dbReference>
<evidence type="ECO:0000313" key="4">
    <source>
        <dbReference type="EMBL" id="KAH0543142.1"/>
    </source>
</evidence>
<dbReference type="Proteomes" id="UP000698800">
    <property type="component" value="Unassembled WGS sequence"/>
</dbReference>
<feature type="repeat" description="ANK" evidence="2">
    <location>
        <begin position="1053"/>
        <end position="1086"/>
    </location>
</feature>
<dbReference type="Pfam" id="PF22939">
    <property type="entry name" value="WHD_GPIID"/>
    <property type="match status" value="1"/>
</dbReference>
<organism evidence="4 5">
    <name type="scientific">Glutinoglossum americanum</name>
    <dbReference type="NCBI Taxonomy" id="1670608"/>
    <lineage>
        <taxon>Eukaryota</taxon>
        <taxon>Fungi</taxon>
        <taxon>Dikarya</taxon>
        <taxon>Ascomycota</taxon>
        <taxon>Pezizomycotina</taxon>
        <taxon>Geoglossomycetes</taxon>
        <taxon>Geoglossales</taxon>
        <taxon>Geoglossaceae</taxon>
        <taxon>Glutinoglossum</taxon>
    </lineage>
</organism>
<evidence type="ECO:0000256" key="2">
    <source>
        <dbReference type="PROSITE-ProRule" id="PRU00023"/>
    </source>
</evidence>
<evidence type="ECO:0000259" key="3">
    <source>
        <dbReference type="PROSITE" id="PS50837"/>
    </source>
</evidence>
<dbReference type="AlphaFoldDB" id="A0A9P8I9H4"/>
<name>A0A9P8I9H4_9PEZI</name>
<protein>
    <recommendedName>
        <fullName evidence="3">NACHT domain-containing protein</fullName>
    </recommendedName>
</protein>
<dbReference type="SUPFAM" id="SSF52540">
    <property type="entry name" value="P-loop containing nucleoside triphosphate hydrolases"/>
    <property type="match status" value="1"/>
</dbReference>
<dbReference type="InterPro" id="IPR007111">
    <property type="entry name" value="NACHT_NTPase"/>
</dbReference>
<gene>
    <name evidence="4" type="ORF">FGG08_002487</name>
</gene>
<evidence type="ECO:0000256" key="1">
    <source>
        <dbReference type="ARBA" id="ARBA00022737"/>
    </source>
</evidence>
<feature type="domain" description="NACHT" evidence="3">
    <location>
        <begin position="283"/>
        <end position="423"/>
    </location>
</feature>
<dbReference type="PROSITE" id="PS50837">
    <property type="entry name" value="NACHT"/>
    <property type="match status" value="1"/>
</dbReference>
<dbReference type="PANTHER" id="PTHR10039:SF14">
    <property type="entry name" value="NACHT DOMAIN-CONTAINING PROTEIN"/>
    <property type="match status" value="1"/>
</dbReference>
<keyword evidence="1" id="KW-0677">Repeat</keyword>
<dbReference type="SMART" id="SM00248">
    <property type="entry name" value="ANK"/>
    <property type="match status" value="5"/>
</dbReference>
<dbReference type="EMBL" id="JAGHQL010000038">
    <property type="protein sequence ID" value="KAH0543142.1"/>
    <property type="molecule type" value="Genomic_DNA"/>
</dbReference>